<dbReference type="Gene3D" id="1.10.10.60">
    <property type="entry name" value="Homeodomain-like"/>
    <property type="match status" value="1"/>
</dbReference>
<reference evidence="4" key="1">
    <citation type="submission" date="2021-07" db="EMBL/GenBank/DDBJ databases">
        <authorList>
            <person name="Fernandez M."/>
            <person name="Pereira P."/>
            <person name="Torres Tejerizo G.A."/>
            <person name="Gonzalez P."/>
            <person name="Agostini E."/>
        </authorList>
    </citation>
    <scope>NUCLEOTIDE SEQUENCE</scope>
    <source>
        <strain evidence="4">SFC 500-1A</strain>
    </source>
</reference>
<gene>
    <name evidence="4" type="ORF">KW868_12635</name>
</gene>
<dbReference type="Pfam" id="PF12625">
    <property type="entry name" value="Arabinose_bd"/>
    <property type="match status" value="1"/>
</dbReference>
<dbReference type="PRINTS" id="PR00032">
    <property type="entry name" value="HTHARAC"/>
</dbReference>
<evidence type="ECO:0000256" key="3">
    <source>
        <dbReference type="ARBA" id="ARBA00023163"/>
    </source>
</evidence>
<dbReference type="PROSITE" id="PS01124">
    <property type="entry name" value="HTH_ARAC_FAMILY_2"/>
    <property type="match status" value="1"/>
</dbReference>
<dbReference type="AlphaFoldDB" id="A0A077L4S7"/>
<dbReference type="InterPro" id="IPR018060">
    <property type="entry name" value="HTH_AraC"/>
</dbReference>
<keyword evidence="1" id="KW-0805">Transcription regulation</keyword>
<evidence type="ECO:0000256" key="2">
    <source>
        <dbReference type="ARBA" id="ARBA00023125"/>
    </source>
</evidence>
<dbReference type="Proteomes" id="UP000887320">
    <property type="component" value="Unassembled WGS sequence"/>
</dbReference>
<evidence type="ECO:0000313" key="4">
    <source>
        <dbReference type="EMBL" id="MCF0265299.1"/>
    </source>
</evidence>
<dbReference type="PANTHER" id="PTHR47894">
    <property type="entry name" value="HTH-TYPE TRANSCRIPTIONAL REGULATOR GADX"/>
    <property type="match status" value="1"/>
</dbReference>
<organism evidence="4 5">
    <name type="scientific">Acinetobacter guillouiae</name>
    <name type="common">Acinetobacter genomosp. 11</name>
    <dbReference type="NCBI Taxonomy" id="106649"/>
    <lineage>
        <taxon>Bacteria</taxon>
        <taxon>Pseudomonadati</taxon>
        <taxon>Pseudomonadota</taxon>
        <taxon>Gammaproteobacteria</taxon>
        <taxon>Moraxellales</taxon>
        <taxon>Moraxellaceae</taxon>
        <taxon>Acinetobacter</taxon>
    </lineage>
</organism>
<dbReference type="InterPro" id="IPR009057">
    <property type="entry name" value="Homeodomain-like_sf"/>
</dbReference>
<dbReference type="PANTHER" id="PTHR47894:SF1">
    <property type="entry name" value="HTH-TYPE TRANSCRIPTIONAL REGULATOR VQSM"/>
    <property type="match status" value="1"/>
</dbReference>
<dbReference type="SMART" id="SM00342">
    <property type="entry name" value="HTH_ARAC"/>
    <property type="match status" value="1"/>
</dbReference>
<proteinExistence type="predicted"/>
<keyword evidence="2" id="KW-0238">DNA-binding</keyword>
<dbReference type="RefSeq" id="WP_004720255.1">
    <property type="nucleotide sequence ID" value="NZ_AP014630.1"/>
</dbReference>
<dbReference type="GeneID" id="67744328"/>
<dbReference type="InterPro" id="IPR020449">
    <property type="entry name" value="Tscrpt_reg_AraC-type_HTH"/>
</dbReference>
<comment type="caution">
    <text evidence="4">The sequence shown here is derived from an EMBL/GenBank/DDBJ whole genome shotgun (WGS) entry which is preliminary data.</text>
</comment>
<evidence type="ECO:0000313" key="5">
    <source>
        <dbReference type="Proteomes" id="UP000887320"/>
    </source>
</evidence>
<name>A0A077L4S7_ACIGI</name>
<sequence>MKTVSARQDQGIPGVYGLLLLDIVSRWGYSAETLFAPFNFTSEQLADPECRIPTPLANELIKHALKLTGESTLGFHLGTQMRISIHGFIGYAIMTAHDITDALVLANRFIQLRMPFLQLYFSTFGEKATLQLQCDIEIEPLRTEIVMGLTFGIMTMAKALTGIDYLHGDIDFDFPKPDGFDKYIEKLAKQYNMRFEQPHLIASFDKSYLGLKMVNADPIASQIAINQCEAELSALGERRRLAMRVRDILTHSEQHYLSIENVADRLHMSDRTLKRQLAAEGTSFSTLVDEVRYRHATSLLSRTDYTLEQIADELGYSDVANFSRAFKRWSGRSPSSWRKDPYL</sequence>
<dbReference type="GO" id="GO:0000976">
    <property type="term" value="F:transcription cis-regulatory region binding"/>
    <property type="evidence" value="ECO:0007669"/>
    <property type="project" value="TreeGrafter"/>
</dbReference>
<dbReference type="GO" id="GO:0005829">
    <property type="term" value="C:cytosol"/>
    <property type="evidence" value="ECO:0007669"/>
    <property type="project" value="TreeGrafter"/>
</dbReference>
<dbReference type="Pfam" id="PF12833">
    <property type="entry name" value="HTH_18"/>
    <property type="match status" value="1"/>
</dbReference>
<dbReference type="SUPFAM" id="SSF46689">
    <property type="entry name" value="Homeodomain-like"/>
    <property type="match status" value="1"/>
</dbReference>
<dbReference type="InterPro" id="IPR032687">
    <property type="entry name" value="AraC-type_N"/>
</dbReference>
<dbReference type="KEGG" id="agu:AS4_22640"/>
<protein>
    <submittedName>
        <fullName evidence="4">AraC family transcriptional regulator</fullName>
    </submittedName>
</protein>
<evidence type="ECO:0000256" key="1">
    <source>
        <dbReference type="ARBA" id="ARBA00023015"/>
    </source>
</evidence>
<dbReference type="GO" id="GO:0003700">
    <property type="term" value="F:DNA-binding transcription factor activity"/>
    <property type="evidence" value="ECO:0007669"/>
    <property type="project" value="InterPro"/>
</dbReference>
<dbReference type="STRING" id="106649.GCA_000829655_00286"/>
<dbReference type="EMBL" id="JAHWXT010000004">
    <property type="protein sequence ID" value="MCF0265299.1"/>
    <property type="molecule type" value="Genomic_DNA"/>
</dbReference>
<accession>A0A077L4S7</accession>
<keyword evidence="3" id="KW-0804">Transcription</keyword>